<accession>A0A8S9R3X9</accession>
<gene>
    <name evidence="2" type="ORF">F2Q69_00015081</name>
</gene>
<organism evidence="2 3">
    <name type="scientific">Brassica cretica</name>
    <name type="common">Mustard</name>
    <dbReference type="NCBI Taxonomy" id="69181"/>
    <lineage>
        <taxon>Eukaryota</taxon>
        <taxon>Viridiplantae</taxon>
        <taxon>Streptophyta</taxon>
        <taxon>Embryophyta</taxon>
        <taxon>Tracheophyta</taxon>
        <taxon>Spermatophyta</taxon>
        <taxon>Magnoliopsida</taxon>
        <taxon>eudicotyledons</taxon>
        <taxon>Gunneridae</taxon>
        <taxon>Pentapetalae</taxon>
        <taxon>rosids</taxon>
        <taxon>malvids</taxon>
        <taxon>Brassicales</taxon>
        <taxon>Brassicaceae</taxon>
        <taxon>Brassiceae</taxon>
        <taxon>Brassica</taxon>
    </lineage>
</organism>
<keyword evidence="1" id="KW-1133">Transmembrane helix</keyword>
<comment type="caution">
    <text evidence="2">The sequence shown here is derived from an EMBL/GenBank/DDBJ whole genome shotgun (WGS) entry which is preliminary data.</text>
</comment>
<evidence type="ECO:0000256" key="1">
    <source>
        <dbReference type="SAM" id="Phobius"/>
    </source>
</evidence>
<keyword evidence="1" id="KW-0472">Membrane</keyword>
<dbReference type="AlphaFoldDB" id="A0A8S9R3X9"/>
<reference evidence="2" key="1">
    <citation type="submission" date="2019-12" db="EMBL/GenBank/DDBJ databases">
        <title>Genome sequencing and annotation of Brassica cretica.</title>
        <authorList>
            <person name="Studholme D.J."/>
            <person name="Sarris P."/>
        </authorList>
    </citation>
    <scope>NUCLEOTIDE SEQUENCE</scope>
    <source>
        <strain evidence="2">PFS-109/04</strain>
        <tissue evidence="2">Leaf</tissue>
    </source>
</reference>
<protein>
    <submittedName>
        <fullName evidence="2">Uncharacterized protein</fullName>
    </submittedName>
</protein>
<evidence type="ECO:0000313" key="3">
    <source>
        <dbReference type="Proteomes" id="UP000712600"/>
    </source>
</evidence>
<proteinExistence type="predicted"/>
<keyword evidence="1" id="KW-0812">Transmembrane</keyword>
<sequence>MLRERVREKLRAERFPADGEALRATVGPVVGFYLFLVACFCSGFLDLIGFRRRTSLGWSSDLFLERDGFFSTFFAGFDPSGLFESLDAFGGFAFFEGLVEWLRPGFDSAVNGVPLSHRGAVSGTGGRREACVFTWIERRLAC</sequence>
<name>A0A8S9R3X9_BRACR</name>
<evidence type="ECO:0000313" key="2">
    <source>
        <dbReference type="EMBL" id="KAF3555961.1"/>
    </source>
</evidence>
<dbReference type="EMBL" id="QGKX02000996">
    <property type="protein sequence ID" value="KAF3555961.1"/>
    <property type="molecule type" value="Genomic_DNA"/>
</dbReference>
<feature type="transmembrane region" description="Helical" evidence="1">
    <location>
        <begin position="30"/>
        <end position="50"/>
    </location>
</feature>
<dbReference type="Proteomes" id="UP000712600">
    <property type="component" value="Unassembled WGS sequence"/>
</dbReference>